<dbReference type="Proteomes" id="UP000001873">
    <property type="component" value="Chromosome"/>
</dbReference>
<gene>
    <name evidence="1" type="ordered locus">Sez_0299</name>
</gene>
<organism evidence="1 2">
    <name type="scientific">Streptococcus equi subsp. zooepidemicus (strain MGCS10565)</name>
    <dbReference type="NCBI Taxonomy" id="552526"/>
    <lineage>
        <taxon>Bacteria</taxon>
        <taxon>Bacillati</taxon>
        <taxon>Bacillota</taxon>
        <taxon>Bacilli</taxon>
        <taxon>Lactobacillales</taxon>
        <taxon>Streptococcaceae</taxon>
        <taxon>Streptococcus</taxon>
    </lineage>
</organism>
<name>B4U0Y8_STREM</name>
<dbReference type="KEGG" id="sez:Sez_0299"/>
<dbReference type="InterPro" id="IPR021512">
    <property type="entry name" value="DUF3173"/>
</dbReference>
<evidence type="ECO:0008006" key="3">
    <source>
        <dbReference type="Google" id="ProtNLM"/>
    </source>
</evidence>
<accession>B4U0Y8</accession>
<reference evidence="1 2" key="1">
    <citation type="journal article" date="2008" name="PLoS ONE">
        <title>Genome sequence of a lancefield group C Streptococcus zooepidemicus strain causing epidemic nephritis: new information about an old disease.</title>
        <authorList>
            <person name="Beres S.B."/>
            <person name="Sesso R."/>
            <person name="Pinto S.W.L."/>
            <person name="Hoe N.P."/>
            <person name="Porcella S.F."/>
            <person name="Deleo F.R."/>
            <person name="Musser J.M."/>
        </authorList>
    </citation>
    <scope>NUCLEOTIDE SEQUENCE [LARGE SCALE GENOMIC DNA]</scope>
    <source>
        <strain evidence="1 2">MGCS10565</strain>
    </source>
</reference>
<protein>
    <recommendedName>
        <fullName evidence="3">Hyptothetic protein</fullName>
    </recommendedName>
</protein>
<dbReference type="EMBL" id="CP001129">
    <property type="protein sequence ID" value="ACG61675.1"/>
    <property type="molecule type" value="Genomic_DNA"/>
</dbReference>
<dbReference type="Pfam" id="PF11372">
    <property type="entry name" value="DUF3173"/>
    <property type="match status" value="1"/>
</dbReference>
<evidence type="ECO:0000313" key="1">
    <source>
        <dbReference type="EMBL" id="ACG61675.1"/>
    </source>
</evidence>
<proteinExistence type="predicted"/>
<dbReference type="HOGENOM" id="CLU_177854_1_1_9"/>
<sequence>MKESIRGKKMIRIVNKDDVMKLTGFSDSQAKKLIREAKTRLVSEGFSWYKNKRIGRVPIKTIEDILGFELSHKHDIIANVQEDTALEKGVSNGSN</sequence>
<evidence type="ECO:0000313" key="2">
    <source>
        <dbReference type="Proteomes" id="UP000001873"/>
    </source>
</evidence>
<dbReference type="AlphaFoldDB" id="B4U0Y8"/>